<evidence type="ECO:0000313" key="2">
    <source>
        <dbReference type="EMBL" id="KEH25402.1"/>
    </source>
</evidence>
<dbReference type="EMBL" id="CM001222">
    <property type="protein sequence ID" value="KEH25402.1"/>
    <property type="molecule type" value="Genomic_DNA"/>
</dbReference>
<dbReference type="Gene3D" id="1.20.1280.50">
    <property type="match status" value="1"/>
</dbReference>
<reference evidence="4" key="3">
    <citation type="submission" date="2015-04" db="UniProtKB">
        <authorList>
            <consortium name="EnsemblPlants"/>
        </authorList>
    </citation>
    <scope>IDENTIFICATION</scope>
    <source>
        <strain evidence="4">cv. Jemalong A17</strain>
    </source>
</reference>
<dbReference type="AlphaFoldDB" id="A0A072U6X7"/>
<dbReference type="InterPro" id="IPR036047">
    <property type="entry name" value="F-box-like_dom_sf"/>
</dbReference>
<accession>A0A072U6X7</accession>
<reference evidence="2 5" key="2">
    <citation type="journal article" date="2014" name="BMC Genomics">
        <title>An improved genome release (version Mt4.0) for the model legume Medicago truncatula.</title>
        <authorList>
            <person name="Tang H."/>
            <person name="Krishnakumar V."/>
            <person name="Bidwell S."/>
            <person name="Rosen B."/>
            <person name="Chan A."/>
            <person name="Zhou S."/>
            <person name="Gentzbittel L."/>
            <person name="Childs K.L."/>
            <person name="Yandell M."/>
            <person name="Gundlach H."/>
            <person name="Mayer K.F."/>
            <person name="Schwartz D.C."/>
            <person name="Town C.D."/>
        </authorList>
    </citation>
    <scope>GENOME REANNOTATION</scope>
    <source>
        <strain evidence="2">A17</strain>
        <strain evidence="4 5">cv. Jemalong A17</strain>
    </source>
</reference>
<keyword evidence="5" id="KW-1185">Reference proteome</keyword>
<dbReference type="Gramene" id="rna34833">
    <property type="protein sequence ID" value="RHN50537.1"/>
    <property type="gene ID" value="gene34833"/>
</dbReference>
<dbReference type="InterPro" id="IPR055294">
    <property type="entry name" value="FBL60-like"/>
</dbReference>
<dbReference type="HOGENOM" id="CLU_1734212_0_0_1"/>
<evidence type="ECO:0000313" key="5">
    <source>
        <dbReference type="Proteomes" id="UP000002051"/>
    </source>
</evidence>
<dbReference type="SUPFAM" id="SSF81383">
    <property type="entry name" value="F-box domain"/>
    <property type="match status" value="1"/>
</dbReference>
<evidence type="ECO:0000313" key="3">
    <source>
        <dbReference type="EMBL" id="RHN50537.1"/>
    </source>
</evidence>
<proteinExistence type="predicted"/>
<protein>
    <submittedName>
        <fullName evidence="2">F-box/RNI/FBD-like domain protein</fullName>
    </submittedName>
    <submittedName>
        <fullName evidence="3">Putative F-box domain, leucine-rich repeat domain, L domain-containing protein</fullName>
    </submittedName>
</protein>
<reference evidence="3" key="4">
    <citation type="journal article" date="2018" name="Nat. Plants">
        <title>Whole-genome landscape of Medicago truncatula symbiotic genes.</title>
        <authorList>
            <person name="Pecrix Y."/>
            <person name="Gamas P."/>
            <person name="Carrere S."/>
        </authorList>
    </citation>
    <scope>NUCLEOTIDE SEQUENCE</scope>
    <source>
        <tissue evidence="3">Leaves</tissue>
    </source>
</reference>
<dbReference type="Proteomes" id="UP000002051">
    <property type="component" value="Chromosome 6"/>
</dbReference>
<dbReference type="PANTHER" id="PTHR31293">
    <property type="entry name" value="RNI-LIKE SUPERFAMILY PROTEIN"/>
    <property type="match status" value="1"/>
</dbReference>
<dbReference type="Proteomes" id="UP000265566">
    <property type="component" value="Chromosome 6"/>
</dbReference>
<evidence type="ECO:0000313" key="4">
    <source>
        <dbReference type="EnsemblPlants" id="KEH25402"/>
    </source>
</evidence>
<dbReference type="EMBL" id="PSQE01000006">
    <property type="protein sequence ID" value="RHN50537.1"/>
    <property type="molecule type" value="Genomic_DNA"/>
</dbReference>
<dbReference type="PANTHER" id="PTHR31293:SF12">
    <property type="entry name" value="RNI-LIKE SUPERFAMILY PROTEIN"/>
    <property type="match status" value="1"/>
</dbReference>
<name>A0A072U6X7_MEDTR</name>
<reference evidence="2 5" key="1">
    <citation type="journal article" date="2011" name="Nature">
        <title>The Medicago genome provides insight into the evolution of rhizobial symbioses.</title>
        <authorList>
            <person name="Young N.D."/>
            <person name="Debelle F."/>
            <person name="Oldroyd G.E."/>
            <person name="Geurts R."/>
            <person name="Cannon S.B."/>
            <person name="Udvardi M.K."/>
            <person name="Benedito V.A."/>
            <person name="Mayer K.F."/>
            <person name="Gouzy J."/>
            <person name="Schoof H."/>
            <person name="Van de Peer Y."/>
            <person name="Proost S."/>
            <person name="Cook D.R."/>
            <person name="Meyers B.C."/>
            <person name="Spannagl M."/>
            <person name="Cheung F."/>
            <person name="De Mita S."/>
            <person name="Krishnakumar V."/>
            <person name="Gundlach H."/>
            <person name="Zhou S."/>
            <person name="Mudge J."/>
            <person name="Bharti A.K."/>
            <person name="Murray J.D."/>
            <person name="Naoumkina M.A."/>
            <person name="Rosen B."/>
            <person name="Silverstein K.A."/>
            <person name="Tang H."/>
            <person name="Rombauts S."/>
            <person name="Zhao P.X."/>
            <person name="Zhou P."/>
            <person name="Barbe V."/>
            <person name="Bardou P."/>
            <person name="Bechner M."/>
            <person name="Bellec A."/>
            <person name="Berger A."/>
            <person name="Berges H."/>
            <person name="Bidwell S."/>
            <person name="Bisseling T."/>
            <person name="Choisne N."/>
            <person name="Couloux A."/>
            <person name="Denny R."/>
            <person name="Deshpande S."/>
            <person name="Dai X."/>
            <person name="Doyle J.J."/>
            <person name="Dudez A.M."/>
            <person name="Farmer A.D."/>
            <person name="Fouteau S."/>
            <person name="Franken C."/>
            <person name="Gibelin C."/>
            <person name="Gish J."/>
            <person name="Goldstein S."/>
            <person name="Gonzalez A.J."/>
            <person name="Green P.J."/>
            <person name="Hallab A."/>
            <person name="Hartog M."/>
            <person name="Hua A."/>
            <person name="Humphray S.J."/>
            <person name="Jeong D.H."/>
            <person name="Jing Y."/>
            <person name="Jocker A."/>
            <person name="Kenton S.M."/>
            <person name="Kim D.J."/>
            <person name="Klee K."/>
            <person name="Lai H."/>
            <person name="Lang C."/>
            <person name="Lin S."/>
            <person name="Macmil S.L."/>
            <person name="Magdelenat G."/>
            <person name="Matthews L."/>
            <person name="McCorrison J."/>
            <person name="Monaghan E.L."/>
            <person name="Mun J.H."/>
            <person name="Najar F.Z."/>
            <person name="Nicholson C."/>
            <person name="Noirot C."/>
            <person name="O'Bleness M."/>
            <person name="Paule C.R."/>
            <person name="Poulain J."/>
            <person name="Prion F."/>
            <person name="Qin B."/>
            <person name="Qu C."/>
            <person name="Retzel E.F."/>
            <person name="Riddle C."/>
            <person name="Sallet E."/>
            <person name="Samain S."/>
            <person name="Samson N."/>
            <person name="Sanders I."/>
            <person name="Saurat O."/>
            <person name="Scarpelli C."/>
            <person name="Schiex T."/>
            <person name="Segurens B."/>
            <person name="Severin A.J."/>
            <person name="Sherrier D.J."/>
            <person name="Shi R."/>
            <person name="Sims S."/>
            <person name="Singer S.R."/>
            <person name="Sinharoy S."/>
            <person name="Sterck L."/>
            <person name="Viollet A."/>
            <person name="Wang B.B."/>
            <person name="Wang K."/>
            <person name="Wang M."/>
            <person name="Wang X."/>
            <person name="Warfsmann J."/>
            <person name="Weissenbach J."/>
            <person name="White D.D."/>
            <person name="White J.D."/>
            <person name="Wiley G.B."/>
            <person name="Wincker P."/>
            <person name="Xing Y."/>
            <person name="Yang L."/>
            <person name="Yao Z."/>
            <person name="Ying F."/>
            <person name="Zhai J."/>
            <person name="Zhou L."/>
            <person name="Zuber A."/>
            <person name="Denarie J."/>
            <person name="Dixon R.A."/>
            <person name="May G.D."/>
            <person name="Schwartz D.C."/>
            <person name="Rogers J."/>
            <person name="Quetier F."/>
            <person name="Town C.D."/>
            <person name="Roe B.A."/>
        </authorList>
    </citation>
    <scope>NUCLEOTIDE SEQUENCE [LARGE SCALE GENOMIC DNA]</scope>
    <source>
        <strain evidence="2">A17</strain>
        <strain evidence="4 5">cv. Jemalong A17</strain>
    </source>
</reference>
<dbReference type="InterPro" id="IPR053781">
    <property type="entry name" value="F-box_AtFBL13-like"/>
</dbReference>
<dbReference type="CDD" id="cd22160">
    <property type="entry name" value="F-box_AtFBL13-like"/>
    <property type="match status" value="1"/>
</dbReference>
<dbReference type="EnsemblPlants" id="KEH25402">
    <property type="protein sequence ID" value="KEH25402"/>
    <property type="gene ID" value="MTR_6g022390"/>
</dbReference>
<gene>
    <name evidence="2" type="ordered locus">MTR_6g022390</name>
    <name evidence="3" type="ORF">MtrunA17_Chr6g0458511</name>
</gene>
<dbReference type="Pfam" id="PF00646">
    <property type="entry name" value="F-box"/>
    <property type="match status" value="1"/>
</dbReference>
<evidence type="ECO:0000259" key="1">
    <source>
        <dbReference type="PROSITE" id="PS50181"/>
    </source>
</evidence>
<sequence length="151" mass="17653">MMMVDRISDLPDELLSHILSFLPTKLAFSTTVLSKRWTGLCYSLPALHFEFRLKNCGLSKQQVEDTFYRFSHFVDTLILSHLSRNKPLKTFLLNCPIRNCKQDSRIFNAWIEAAKQRSVEEINLHMDFHTLNPINLSNPCCSQTYGFTHWK</sequence>
<dbReference type="PROSITE" id="PS50181">
    <property type="entry name" value="FBOX"/>
    <property type="match status" value="1"/>
</dbReference>
<dbReference type="InterPro" id="IPR001810">
    <property type="entry name" value="F-box_dom"/>
</dbReference>
<feature type="domain" description="F-box" evidence="1">
    <location>
        <begin position="4"/>
        <end position="40"/>
    </location>
</feature>
<dbReference type="STRING" id="3880.A0A072U6X7"/>
<organism evidence="2 5">
    <name type="scientific">Medicago truncatula</name>
    <name type="common">Barrel medic</name>
    <name type="synonym">Medicago tribuloides</name>
    <dbReference type="NCBI Taxonomy" id="3880"/>
    <lineage>
        <taxon>Eukaryota</taxon>
        <taxon>Viridiplantae</taxon>
        <taxon>Streptophyta</taxon>
        <taxon>Embryophyta</taxon>
        <taxon>Tracheophyta</taxon>
        <taxon>Spermatophyta</taxon>
        <taxon>Magnoliopsida</taxon>
        <taxon>eudicotyledons</taxon>
        <taxon>Gunneridae</taxon>
        <taxon>Pentapetalae</taxon>
        <taxon>rosids</taxon>
        <taxon>fabids</taxon>
        <taxon>Fabales</taxon>
        <taxon>Fabaceae</taxon>
        <taxon>Papilionoideae</taxon>
        <taxon>50 kb inversion clade</taxon>
        <taxon>NPAAA clade</taxon>
        <taxon>Hologalegina</taxon>
        <taxon>IRL clade</taxon>
        <taxon>Trifolieae</taxon>
        <taxon>Medicago</taxon>
    </lineage>
</organism>